<dbReference type="InterPro" id="IPR033334">
    <property type="entry name" value="LNG1/2"/>
</dbReference>
<evidence type="ECO:0000313" key="4">
    <source>
        <dbReference type="Proteomes" id="UP001497444"/>
    </source>
</evidence>
<sequence>MSHDINDDKDYLHRHDFKSLPFLGKREGGVLNATSSLESQDEEYTNVKDLLVMSGLTEEASSGIINEMGIDDVCTETEHHFQLKGLMTLENREPGSRQERIYKLGVDRQLLFDCVNGILQRQIEPILSPQPWGAWDLGRPCAGQPLVRQVWDELQDLQCPLADAYNALYIILQKDFTRKEFQWLDFSVEIGEVGFQLADLVFKETLEAAMQDVTVMCTAQKCFPPQPPLLPPPPAEGDDDTAEKSRQELVEKTRRDLLAWHVQYQKV</sequence>
<feature type="compositionally biased region" description="Pro residues" evidence="1">
    <location>
        <begin position="225"/>
        <end position="235"/>
    </location>
</feature>
<dbReference type="Proteomes" id="UP001497444">
    <property type="component" value="Chromosome 5"/>
</dbReference>
<evidence type="ECO:0000256" key="1">
    <source>
        <dbReference type="SAM" id="MobiDB-lite"/>
    </source>
</evidence>
<reference evidence="3" key="1">
    <citation type="submission" date="2024-02" db="EMBL/GenBank/DDBJ databases">
        <authorList>
            <consortium name="ELIXIR-Norway"/>
            <consortium name="Elixir Norway"/>
        </authorList>
    </citation>
    <scope>NUCLEOTIDE SEQUENCE</scope>
</reference>
<dbReference type="PANTHER" id="PTHR31680:SF4">
    <property type="entry name" value="LONGIFOLIA PROTEIN"/>
    <property type="match status" value="1"/>
</dbReference>
<feature type="domain" description="DUF4378" evidence="2">
    <location>
        <begin position="47"/>
        <end position="204"/>
    </location>
</feature>
<gene>
    <name evidence="3" type="ORF">CSSPJE1EN1_LOCUS19340</name>
</gene>
<organism evidence="3 4">
    <name type="scientific">Sphagnum jensenii</name>
    <dbReference type="NCBI Taxonomy" id="128206"/>
    <lineage>
        <taxon>Eukaryota</taxon>
        <taxon>Viridiplantae</taxon>
        <taxon>Streptophyta</taxon>
        <taxon>Embryophyta</taxon>
        <taxon>Bryophyta</taxon>
        <taxon>Sphagnophytina</taxon>
        <taxon>Sphagnopsida</taxon>
        <taxon>Sphagnales</taxon>
        <taxon>Sphagnaceae</taxon>
        <taxon>Sphagnum</taxon>
    </lineage>
</organism>
<accession>A0ABP0X438</accession>
<feature type="region of interest" description="Disordered" evidence="1">
    <location>
        <begin position="225"/>
        <end position="248"/>
    </location>
</feature>
<dbReference type="Pfam" id="PF14309">
    <property type="entry name" value="DUF4378"/>
    <property type="match status" value="1"/>
</dbReference>
<name>A0ABP0X438_9BRYO</name>
<protein>
    <recommendedName>
        <fullName evidence="2">DUF4378 domain-containing protein</fullName>
    </recommendedName>
</protein>
<evidence type="ECO:0000259" key="2">
    <source>
        <dbReference type="Pfam" id="PF14309"/>
    </source>
</evidence>
<dbReference type="InterPro" id="IPR025486">
    <property type="entry name" value="DUF4378"/>
</dbReference>
<evidence type="ECO:0000313" key="3">
    <source>
        <dbReference type="EMBL" id="CAK9273862.1"/>
    </source>
</evidence>
<keyword evidence="4" id="KW-1185">Reference proteome</keyword>
<dbReference type="EMBL" id="OZ020100">
    <property type="protein sequence ID" value="CAK9273862.1"/>
    <property type="molecule type" value="Genomic_DNA"/>
</dbReference>
<proteinExistence type="predicted"/>
<dbReference type="PANTHER" id="PTHR31680">
    <property type="entry name" value="LONGIFOLIA PROTEIN"/>
    <property type="match status" value="1"/>
</dbReference>